<comment type="caution">
    <text evidence="1">The sequence shown here is derived from an EMBL/GenBank/DDBJ whole genome shotgun (WGS) entry which is preliminary data.</text>
</comment>
<dbReference type="Proteomes" id="UP000554235">
    <property type="component" value="Unassembled WGS sequence"/>
</dbReference>
<reference evidence="1 2" key="1">
    <citation type="submission" date="2020-01" db="EMBL/GenBank/DDBJ databases">
        <title>Identification and distribution of gene clusters putatively required for synthesis of sphingolipid metabolism inhibitors in phylogenetically diverse species of the filamentous fungus Fusarium.</title>
        <authorList>
            <person name="Kim H.-S."/>
            <person name="Busman M."/>
            <person name="Brown D.W."/>
            <person name="Divon H."/>
            <person name="Uhlig S."/>
            <person name="Proctor R.H."/>
        </authorList>
    </citation>
    <scope>NUCLEOTIDE SEQUENCE [LARGE SCALE GENOMIC DNA]</scope>
    <source>
        <strain evidence="1 2">NRRL 20459</strain>
    </source>
</reference>
<dbReference type="EMBL" id="JAADYS010002992">
    <property type="protein sequence ID" value="KAF4452154.1"/>
    <property type="molecule type" value="Genomic_DNA"/>
</dbReference>
<evidence type="ECO:0000313" key="2">
    <source>
        <dbReference type="Proteomes" id="UP000554235"/>
    </source>
</evidence>
<sequence>MGGRSDEKKKETRLELENQLEKQKDLRGKILEWFQSSSTSECPVPHCSWRYNKPPMDHSRHMREAHQHGKKEFTNYEQLLAGNGNNEEHNNGGASGNIVTTKLQERDRGVEKPCKQKSMGRKKFQHKQLISLPASGGGATGASPNATTMTRTARHSTYFLCIGIPSVDDIAKCDLLGVPVDLTDHEILKNGMRDVFDRKHLTELGKALGREFVSYANGEPVIHQAVMITLLAGTIDNVQAEFQDWNWLRRQLKEDKLYEHICEKNAARVLVWVSGNTSDWPEMSMHQFYKEMGLISALCGNMAICLSESEADWEELKVGDIRAFDEIARRADDDFSYRPSTCVGKGTCLLPIHLGEMAVKRSHSCGAAHFSHVLRNNRQNLRCVNGKGRKPRPRKKMKSSDPPMIWFHQEFVESLRTYGEFRVFLCRDKVFAAARTKFDERVGSTSIAVQPVSLDDFEWYSNDPAKQMEKWSELYKFALYVRAELLKRNDVEEHYRSLRVGVRMDIGVSELNENGKFFVVEAARIAGANLFTAVLFLRPFTQYLNAVSEAMIEEYG</sequence>
<protein>
    <submittedName>
        <fullName evidence="1">Uncharacterized protein</fullName>
    </submittedName>
</protein>
<keyword evidence="2" id="KW-1185">Reference proteome</keyword>
<name>A0A8H4KMR3_9HYPO</name>
<organism evidence="1 2">
    <name type="scientific">Fusarium albosuccineum</name>
    <dbReference type="NCBI Taxonomy" id="1237068"/>
    <lineage>
        <taxon>Eukaryota</taxon>
        <taxon>Fungi</taxon>
        <taxon>Dikarya</taxon>
        <taxon>Ascomycota</taxon>
        <taxon>Pezizomycotina</taxon>
        <taxon>Sordariomycetes</taxon>
        <taxon>Hypocreomycetidae</taxon>
        <taxon>Hypocreales</taxon>
        <taxon>Nectriaceae</taxon>
        <taxon>Fusarium</taxon>
        <taxon>Fusarium decemcellulare species complex</taxon>
    </lineage>
</organism>
<evidence type="ECO:0000313" key="1">
    <source>
        <dbReference type="EMBL" id="KAF4452154.1"/>
    </source>
</evidence>
<gene>
    <name evidence="1" type="ORF">FALBO_16229</name>
</gene>
<dbReference type="AlphaFoldDB" id="A0A8H4KMR3"/>
<dbReference type="OrthoDB" id="5082798at2759"/>
<proteinExistence type="predicted"/>
<accession>A0A8H4KMR3</accession>